<evidence type="ECO:0000256" key="3">
    <source>
        <dbReference type="ARBA" id="ARBA00022692"/>
    </source>
</evidence>
<evidence type="ECO:0000259" key="12">
    <source>
        <dbReference type="PROSITE" id="PS50262"/>
    </source>
</evidence>
<feature type="transmembrane region" description="Helical" evidence="11">
    <location>
        <begin position="30"/>
        <end position="52"/>
    </location>
</feature>
<dbReference type="Ensembl" id="ENSACIT00000021186.1">
    <property type="protein sequence ID" value="ENSACIP00000020647.1"/>
    <property type="gene ID" value="ENSACIG00000016032.1"/>
</dbReference>
<organism evidence="13 14">
    <name type="scientific">Amphilophus citrinellus</name>
    <name type="common">Midas cichlid</name>
    <name type="synonym">Cichlasoma citrinellum</name>
    <dbReference type="NCBI Taxonomy" id="61819"/>
    <lineage>
        <taxon>Eukaryota</taxon>
        <taxon>Metazoa</taxon>
        <taxon>Chordata</taxon>
        <taxon>Craniata</taxon>
        <taxon>Vertebrata</taxon>
        <taxon>Euteleostomi</taxon>
        <taxon>Actinopterygii</taxon>
        <taxon>Neopterygii</taxon>
        <taxon>Teleostei</taxon>
        <taxon>Neoteleostei</taxon>
        <taxon>Acanthomorphata</taxon>
        <taxon>Ovalentaria</taxon>
        <taxon>Cichlomorphae</taxon>
        <taxon>Cichliformes</taxon>
        <taxon>Cichlidae</taxon>
        <taxon>New World cichlids</taxon>
        <taxon>Cichlasomatinae</taxon>
        <taxon>Heroini</taxon>
        <taxon>Amphilophus</taxon>
    </lineage>
</organism>
<evidence type="ECO:0000256" key="6">
    <source>
        <dbReference type="ARBA" id="ARBA00023136"/>
    </source>
</evidence>
<keyword evidence="5 10" id="KW-0297">G-protein coupled receptor</keyword>
<feature type="transmembrane region" description="Helical" evidence="11">
    <location>
        <begin position="282"/>
        <end position="302"/>
    </location>
</feature>
<keyword evidence="3 10" id="KW-0812">Transmembrane</keyword>
<proteinExistence type="inferred from homology"/>
<feature type="domain" description="G-protein coupled receptors family 1 profile" evidence="12">
    <location>
        <begin position="40"/>
        <end position="298"/>
    </location>
</feature>
<keyword evidence="8 10" id="KW-0675">Receptor</keyword>
<evidence type="ECO:0000256" key="2">
    <source>
        <dbReference type="ARBA" id="ARBA00022475"/>
    </source>
</evidence>
<comment type="similarity">
    <text evidence="10">Belongs to the G-protein coupled receptor 1 family.</text>
</comment>
<dbReference type="Gene3D" id="1.20.1070.10">
    <property type="entry name" value="Rhodopsin 7-helix transmembrane proteins"/>
    <property type="match status" value="1"/>
</dbReference>
<dbReference type="PROSITE" id="PS50262">
    <property type="entry name" value="G_PROTEIN_RECEP_F1_2"/>
    <property type="match status" value="1"/>
</dbReference>
<feature type="transmembrane region" description="Helical" evidence="11">
    <location>
        <begin position="238"/>
        <end position="262"/>
    </location>
</feature>
<dbReference type="GO" id="GO:0005886">
    <property type="term" value="C:plasma membrane"/>
    <property type="evidence" value="ECO:0007669"/>
    <property type="project" value="UniProtKB-SubCell"/>
</dbReference>
<dbReference type="PANTHER" id="PTHR24233:SF10">
    <property type="entry name" value="P2Y PURINOCEPTOR 13"/>
    <property type="match status" value="1"/>
</dbReference>
<dbReference type="InterPro" id="IPR008109">
    <property type="entry name" value="P2Y13_rcpt"/>
</dbReference>
<name>A0A3Q0SCK7_AMPCI</name>
<gene>
    <name evidence="13" type="primary">P2RY13</name>
</gene>
<keyword evidence="6 11" id="KW-0472">Membrane</keyword>
<dbReference type="Pfam" id="PF00001">
    <property type="entry name" value="7tm_1"/>
    <property type="match status" value="1"/>
</dbReference>
<dbReference type="SUPFAM" id="SSF81321">
    <property type="entry name" value="Family A G protein-coupled receptor-like"/>
    <property type="match status" value="1"/>
</dbReference>
<feature type="transmembrane region" description="Helical" evidence="11">
    <location>
        <begin position="102"/>
        <end position="123"/>
    </location>
</feature>
<dbReference type="GO" id="GO:0045028">
    <property type="term" value="F:G protein-coupled purinergic nucleotide receptor activity"/>
    <property type="evidence" value="ECO:0007669"/>
    <property type="project" value="InterPro"/>
</dbReference>
<dbReference type="AlphaFoldDB" id="A0A3Q0SCK7"/>
<keyword evidence="4 11" id="KW-1133">Transmembrane helix</keyword>
<dbReference type="PRINTS" id="PR01735">
    <property type="entry name" value="P2Y13PRNCPTR"/>
</dbReference>
<dbReference type="InterPro" id="IPR017452">
    <property type="entry name" value="GPCR_Rhodpsn_7TM"/>
</dbReference>
<accession>A0A3Q0SCK7</accession>
<evidence type="ECO:0000256" key="11">
    <source>
        <dbReference type="SAM" id="Phobius"/>
    </source>
</evidence>
<keyword evidence="9 10" id="KW-0807">Transducer</keyword>
<evidence type="ECO:0000313" key="14">
    <source>
        <dbReference type="Proteomes" id="UP000261340"/>
    </source>
</evidence>
<reference evidence="13" key="2">
    <citation type="submission" date="2025-09" db="UniProtKB">
        <authorList>
            <consortium name="Ensembl"/>
        </authorList>
    </citation>
    <scope>IDENTIFICATION</scope>
</reference>
<dbReference type="Proteomes" id="UP000261340">
    <property type="component" value="Unplaced"/>
</dbReference>
<dbReference type="PANTHER" id="PTHR24233">
    <property type="entry name" value="P2Y PURINOCEPTOR-RELATED G-PROTEIN COUPLED RECEPTOR"/>
    <property type="match status" value="1"/>
</dbReference>
<dbReference type="PROSITE" id="PS00237">
    <property type="entry name" value="G_PROTEIN_RECEP_F1_1"/>
    <property type="match status" value="1"/>
</dbReference>
<evidence type="ECO:0000256" key="7">
    <source>
        <dbReference type="ARBA" id="ARBA00023157"/>
    </source>
</evidence>
<keyword evidence="14" id="KW-1185">Reference proteome</keyword>
<evidence type="ECO:0000256" key="8">
    <source>
        <dbReference type="ARBA" id="ARBA00023170"/>
    </source>
</evidence>
<evidence type="ECO:0000256" key="10">
    <source>
        <dbReference type="RuleBase" id="RU000688"/>
    </source>
</evidence>
<evidence type="ECO:0000256" key="5">
    <source>
        <dbReference type="ARBA" id="ARBA00023040"/>
    </source>
</evidence>
<evidence type="ECO:0000256" key="4">
    <source>
        <dbReference type="ARBA" id="ARBA00022989"/>
    </source>
</evidence>
<evidence type="ECO:0000256" key="9">
    <source>
        <dbReference type="ARBA" id="ARBA00023224"/>
    </source>
</evidence>
<reference evidence="13" key="1">
    <citation type="submission" date="2025-08" db="UniProtKB">
        <authorList>
            <consortium name="Ensembl"/>
        </authorList>
    </citation>
    <scope>IDENTIFICATION</scope>
</reference>
<keyword evidence="2" id="KW-1003">Cell membrane</keyword>
<keyword evidence="7" id="KW-1015">Disulfide bond</keyword>
<dbReference type="PRINTS" id="PR01157">
    <property type="entry name" value="P2YPURNOCPTR"/>
</dbReference>
<dbReference type="GeneTree" id="ENSGT01110000267167"/>
<dbReference type="InterPro" id="IPR000276">
    <property type="entry name" value="GPCR_Rhodpsn"/>
</dbReference>
<dbReference type="OMA" id="IVFCYIC"/>
<evidence type="ECO:0000256" key="1">
    <source>
        <dbReference type="ARBA" id="ARBA00004651"/>
    </source>
</evidence>
<evidence type="ECO:0000313" key="13">
    <source>
        <dbReference type="Ensembl" id="ENSACIP00000020647.1"/>
    </source>
</evidence>
<comment type="subcellular location">
    <subcellularLocation>
        <location evidence="1">Cell membrane</location>
        <topology evidence="1">Multi-pass membrane protein</topology>
    </subcellularLocation>
</comment>
<sequence>TNASILMMSNSTANLSSDCASSSPVTVHVVVSYLSFFMFPIALILNVVASWVSLHLPSTSTFIVYLKNLLAADLLMTLMLPLKAASMLPSATTELRVFHCRYIGVVFYNCLYTSIALMGLISLDRFFKIVKPCGKVLGQNKKFSVIMSSLVWVVLFGSTVIPTIVLTNQYPTTITDDLCMSLKTPAGRTFHKYVVLFMDFLFWFVCILIVFCYICITLKVLQSFRNSGSRKQKIKLRVFLVIIVLFVSFGPYHICRIPYTFYQVNYSSSPCSLELGKFAKEVTLWLATTNICMDPLLYVFLCREFKEKLMYMMTNVTISLKAASAAVKRMQKGVQNKQDDKLCV</sequence>
<feature type="transmembrane region" description="Helical" evidence="11">
    <location>
        <begin position="200"/>
        <end position="218"/>
    </location>
</feature>
<feature type="transmembrane region" description="Helical" evidence="11">
    <location>
        <begin position="64"/>
        <end position="82"/>
    </location>
</feature>
<protein>
    <submittedName>
        <fullName evidence="13">Purinergic receptor P2Y13</fullName>
    </submittedName>
</protein>
<dbReference type="PRINTS" id="PR00237">
    <property type="entry name" value="GPCRRHODOPSN"/>
</dbReference>
<feature type="transmembrane region" description="Helical" evidence="11">
    <location>
        <begin position="143"/>
        <end position="165"/>
    </location>
</feature>